<protein>
    <recommendedName>
        <fullName evidence="3">Translocation protein SEC62</fullName>
    </recommendedName>
</protein>
<evidence type="ECO:0000256" key="5">
    <source>
        <dbReference type="ARBA" id="ARBA00022692"/>
    </source>
</evidence>
<organism evidence="13 14">
    <name type="scientific">Phytophthora infestans</name>
    <name type="common">Potato late blight agent</name>
    <name type="synonym">Botrytis infestans</name>
    <dbReference type="NCBI Taxonomy" id="4787"/>
    <lineage>
        <taxon>Eukaryota</taxon>
        <taxon>Sar</taxon>
        <taxon>Stramenopiles</taxon>
        <taxon>Oomycota</taxon>
        <taxon>Peronosporomycetes</taxon>
        <taxon>Peronosporales</taxon>
        <taxon>Peronosporaceae</taxon>
        <taxon>Phytophthora</taxon>
    </lineage>
</organism>
<comment type="caution">
    <text evidence="13">The sequence shown here is derived from an EMBL/GenBank/DDBJ whole genome shotgun (WGS) entry which is preliminary data.</text>
</comment>
<comment type="similarity">
    <text evidence="2">Belongs to the SEC62 family.</text>
</comment>
<evidence type="ECO:0000256" key="11">
    <source>
        <dbReference type="SAM" id="MobiDB-lite"/>
    </source>
</evidence>
<evidence type="ECO:0000313" key="13">
    <source>
        <dbReference type="EMBL" id="KAF4137855.1"/>
    </source>
</evidence>
<dbReference type="GO" id="GO:0031204">
    <property type="term" value="P:post-translational protein targeting to membrane, translocation"/>
    <property type="evidence" value="ECO:0007669"/>
    <property type="project" value="TreeGrafter"/>
</dbReference>
<evidence type="ECO:0000256" key="1">
    <source>
        <dbReference type="ARBA" id="ARBA00004477"/>
    </source>
</evidence>
<dbReference type="PANTHER" id="PTHR12443:SF9">
    <property type="entry name" value="TRANSLOCATION PROTEIN SEC62"/>
    <property type="match status" value="1"/>
</dbReference>
<keyword evidence="5 12" id="KW-0812">Transmembrane</keyword>
<accession>A0A8S9U9V5</accession>
<dbReference type="EMBL" id="JAACNO010001745">
    <property type="protein sequence ID" value="KAF4137855.1"/>
    <property type="molecule type" value="Genomic_DNA"/>
</dbReference>
<keyword evidence="4" id="KW-0813">Transport</keyword>
<feature type="compositionally biased region" description="Acidic residues" evidence="11">
    <location>
        <begin position="326"/>
        <end position="335"/>
    </location>
</feature>
<evidence type="ECO:0000256" key="6">
    <source>
        <dbReference type="ARBA" id="ARBA00022824"/>
    </source>
</evidence>
<feature type="compositionally biased region" description="Acidic residues" evidence="11">
    <location>
        <begin position="344"/>
        <end position="355"/>
    </location>
</feature>
<evidence type="ECO:0000256" key="2">
    <source>
        <dbReference type="ARBA" id="ARBA00010604"/>
    </source>
</evidence>
<gene>
    <name evidence="13" type="ORF">GN958_ATG12808</name>
</gene>
<dbReference type="Pfam" id="PF03839">
    <property type="entry name" value="Sec62"/>
    <property type="match status" value="1"/>
</dbReference>
<keyword evidence="6" id="KW-0256">Endoplasmic reticulum</keyword>
<evidence type="ECO:0000256" key="12">
    <source>
        <dbReference type="SAM" id="Phobius"/>
    </source>
</evidence>
<evidence type="ECO:0000256" key="10">
    <source>
        <dbReference type="ARBA" id="ARBA00023136"/>
    </source>
</evidence>
<keyword evidence="9" id="KW-0811">Translocation</keyword>
<keyword evidence="10 12" id="KW-0472">Membrane</keyword>
<keyword evidence="7" id="KW-0653">Protein transport</keyword>
<dbReference type="InterPro" id="IPR004728">
    <property type="entry name" value="Sec62"/>
</dbReference>
<evidence type="ECO:0000256" key="7">
    <source>
        <dbReference type="ARBA" id="ARBA00022927"/>
    </source>
</evidence>
<feature type="transmembrane region" description="Helical" evidence="12">
    <location>
        <begin position="154"/>
        <end position="173"/>
    </location>
</feature>
<dbReference type="PANTHER" id="PTHR12443">
    <property type="entry name" value="TRANSLOCATION PROTEIN SEC62"/>
    <property type="match status" value="1"/>
</dbReference>
<feature type="non-terminal residue" evidence="13">
    <location>
        <position position="1"/>
    </location>
</feature>
<dbReference type="AlphaFoldDB" id="A0A8S9U9V5"/>
<dbReference type="Proteomes" id="UP000704712">
    <property type="component" value="Unassembled WGS sequence"/>
</dbReference>
<keyword evidence="8 12" id="KW-1133">Transmembrane helix</keyword>
<sequence>RQVTIEQATTSTSQHTDWSMSAKDTLKTDAMSTTTDKTWETEKGIRKMADLLRGRKGMPSRHAVELGKRVEYFRGDRLATFLLASPMAKKYFPDLQTKEDVNSVGHALVQNSYIHRSERDAKNKKILKPTPKQDFSPEGYYTWMYEGSKTLRNIMTALLIIGFLVVTCFPIWPQWAKVALWYMSVTFLIFIAIFVVVRLFIFFILWMVGYEYWLLPNIFDDNLSVADSFVPLYSLRATDASERIYRVVGLIAFACFCVWVKNQPTDFDDYMELTKQFTDDIYSGKLLSDMSQKDQDNIDGVKVPDLEDLLKDDDEDEDQDAKFDNILDEDEDEEENSKFSKATEDDDDEVVDRDL</sequence>
<feature type="region of interest" description="Disordered" evidence="11">
    <location>
        <begin position="304"/>
        <end position="355"/>
    </location>
</feature>
<evidence type="ECO:0000313" key="14">
    <source>
        <dbReference type="Proteomes" id="UP000704712"/>
    </source>
</evidence>
<comment type="subcellular location">
    <subcellularLocation>
        <location evidence="1">Endoplasmic reticulum membrane</location>
        <topology evidence="1">Multi-pass membrane protein</topology>
    </subcellularLocation>
</comment>
<evidence type="ECO:0000256" key="4">
    <source>
        <dbReference type="ARBA" id="ARBA00022448"/>
    </source>
</evidence>
<dbReference type="GO" id="GO:0005789">
    <property type="term" value="C:endoplasmic reticulum membrane"/>
    <property type="evidence" value="ECO:0007669"/>
    <property type="project" value="UniProtKB-SubCell"/>
</dbReference>
<proteinExistence type="inferred from homology"/>
<reference evidence="13" key="1">
    <citation type="submission" date="2020-03" db="EMBL/GenBank/DDBJ databases">
        <title>Hybrid Assembly of Korean Phytophthora infestans isolates.</title>
        <authorList>
            <person name="Prokchorchik M."/>
            <person name="Lee Y."/>
            <person name="Seo J."/>
            <person name="Cho J.-H."/>
            <person name="Park Y.-E."/>
            <person name="Jang D.-C."/>
            <person name="Im J.-S."/>
            <person name="Choi J.-G."/>
            <person name="Park H.-J."/>
            <person name="Lee G.-B."/>
            <person name="Lee Y.-G."/>
            <person name="Hong S.-Y."/>
            <person name="Cho K."/>
            <person name="Sohn K.H."/>
        </authorList>
    </citation>
    <scope>NUCLEOTIDE SEQUENCE</scope>
    <source>
        <strain evidence="13">KR_2_A2</strain>
    </source>
</reference>
<evidence type="ECO:0000256" key="9">
    <source>
        <dbReference type="ARBA" id="ARBA00023010"/>
    </source>
</evidence>
<evidence type="ECO:0000256" key="3">
    <source>
        <dbReference type="ARBA" id="ARBA00021257"/>
    </source>
</evidence>
<evidence type="ECO:0000256" key="8">
    <source>
        <dbReference type="ARBA" id="ARBA00022989"/>
    </source>
</evidence>
<feature type="compositionally biased region" description="Acidic residues" evidence="11">
    <location>
        <begin position="310"/>
        <end position="319"/>
    </location>
</feature>
<name>A0A8S9U9V5_PHYIN</name>
<feature type="transmembrane region" description="Helical" evidence="12">
    <location>
        <begin position="179"/>
        <end position="208"/>
    </location>
</feature>